<comment type="caution">
    <text evidence="8">The sequence shown here is derived from an EMBL/GenBank/DDBJ whole genome shotgun (WGS) entry which is preliminary data.</text>
</comment>
<evidence type="ECO:0000256" key="7">
    <source>
        <dbReference type="SAM" id="SignalP"/>
    </source>
</evidence>
<evidence type="ECO:0000256" key="1">
    <source>
        <dbReference type="ARBA" id="ARBA00008773"/>
    </source>
</evidence>
<organism evidence="8 9">
    <name type="scientific">Anisodus acutangulus</name>
    <dbReference type="NCBI Taxonomy" id="402998"/>
    <lineage>
        <taxon>Eukaryota</taxon>
        <taxon>Viridiplantae</taxon>
        <taxon>Streptophyta</taxon>
        <taxon>Embryophyta</taxon>
        <taxon>Tracheophyta</taxon>
        <taxon>Spermatophyta</taxon>
        <taxon>Magnoliopsida</taxon>
        <taxon>eudicotyledons</taxon>
        <taxon>Gunneridae</taxon>
        <taxon>Pentapetalae</taxon>
        <taxon>asterids</taxon>
        <taxon>lamiids</taxon>
        <taxon>Solanales</taxon>
        <taxon>Solanaceae</taxon>
        <taxon>Solanoideae</taxon>
        <taxon>Hyoscyameae</taxon>
        <taxon>Anisodus</taxon>
    </lineage>
</organism>
<dbReference type="FunFam" id="3.20.20.80:FF:000010">
    <property type="entry name" value="glucan endo-1,3-beta-glucosidase, basic"/>
    <property type="match status" value="1"/>
</dbReference>
<keyword evidence="2 6" id="KW-0378">Hydrolase</keyword>
<dbReference type="PANTHER" id="PTHR32227">
    <property type="entry name" value="GLUCAN ENDO-1,3-BETA-GLUCOSIDASE BG1-RELATED-RELATED"/>
    <property type="match status" value="1"/>
</dbReference>
<dbReference type="SUPFAM" id="SSF51445">
    <property type="entry name" value="(Trans)glycosidases"/>
    <property type="match status" value="1"/>
</dbReference>
<dbReference type="EMBL" id="JAJAGQ010000010">
    <property type="protein sequence ID" value="KAJ8551340.1"/>
    <property type="molecule type" value="Genomic_DNA"/>
</dbReference>
<sequence length="379" mass="42155">MILSFSLCMFLLFFSTESISFILHVFLSYVLCPVRDHEAIGASHFSDMNINNSEVWFCLLLQEAQFIGVCYGINGNNLPSPLNVVHLYTAHGITNTRIYDSDIGILAALKGSNIGVIVDIPNGKLQALNDPKEAANWVIVNVFNYFSQVKFKYINVGNEVSPVNAATSQFVPFLLPAMQNVQQAITKFKLQNHVKVTTAIDTGLLANTYPPSQAVFRDDVISFINPIIGFLKQNYSPLLANIYPYFAYISDPAHVALPYALFTQRVPDPSGYYNLFDAMLDSIYYATEKAGGDNVQIVVSESGWPSEGGVGASVENAATYYRNLIRHVKSRAKTIHKPGNAINAYLFAMFDENEKPGAETEKHFGVFHPDKTQKYNITF</sequence>
<evidence type="ECO:0000313" key="9">
    <source>
        <dbReference type="Proteomes" id="UP001152561"/>
    </source>
</evidence>
<dbReference type="Gene3D" id="3.20.20.80">
    <property type="entry name" value="Glycosidases"/>
    <property type="match status" value="1"/>
</dbReference>
<dbReference type="GO" id="GO:0005975">
    <property type="term" value="P:carbohydrate metabolic process"/>
    <property type="evidence" value="ECO:0007669"/>
    <property type="project" value="InterPro"/>
</dbReference>
<reference evidence="9" key="1">
    <citation type="journal article" date="2023" name="Proc. Natl. Acad. Sci. U.S.A.">
        <title>Genomic and structural basis for evolution of tropane alkaloid biosynthesis.</title>
        <authorList>
            <person name="Wanga Y.-J."/>
            <person name="Taina T."/>
            <person name="Yua J.-Y."/>
            <person name="Lia J."/>
            <person name="Xua B."/>
            <person name="Chenc J."/>
            <person name="D'Auriad J.C."/>
            <person name="Huanga J.-P."/>
            <person name="Huanga S.-X."/>
        </authorList>
    </citation>
    <scope>NUCLEOTIDE SEQUENCE [LARGE SCALE GENOMIC DNA]</scope>
    <source>
        <strain evidence="9">cv. KIB-2019</strain>
    </source>
</reference>
<dbReference type="PROSITE" id="PS00587">
    <property type="entry name" value="GLYCOSYL_HYDROL_F17"/>
    <property type="match status" value="1"/>
</dbReference>
<keyword evidence="3" id="KW-0611">Plant defense</keyword>
<accession>A0A9Q1M422</accession>
<proteinExistence type="inferred from homology"/>
<dbReference type="GO" id="GO:0006952">
    <property type="term" value="P:defense response"/>
    <property type="evidence" value="ECO:0007669"/>
    <property type="project" value="UniProtKB-KW"/>
</dbReference>
<evidence type="ECO:0000256" key="3">
    <source>
        <dbReference type="ARBA" id="ARBA00022821"/>
    </source>
</evidence>
<keyword evidence="4 6" id="KW-0326">Glycosidase</keyword>
<evidence type="ECO:0000256" key="5">
    <source>
        <dbReference type="RuleBase" id="RU004335"/>
    </source>
</evidence>
<dbReference type="InterPro" id="IPR044965">
    <property type="entry name" value="Glyco_hydro_17_plant"/>
</dbReference>
<dbReference type="InterPro" id="IPR017853">
    <property type="entry name" value="GH"/>
</dbReference>
<dbReference type="InterPro" id="IPR000490">
    <property type="entry name" value="Glyco_hydro_17"/>
</dbReference>
<dbReference type="Proteomes" id="UP001152561">
    <property type="component" value="Unassembled WGS sequence"/>
</dbReference>
<gene>
    <name evidence="8" type="ORF">K7X08_000710</name>
</gene>
<feature type="signal peptide" evidence="7">
    <location>
        <begin position="1"/>
        <end position="18"/>
    </location>
</feature>
<keyword evidence="9" id="KW-1185">Reference proteome</keyword>
<dbReference type="AlphaFoldDB" id="A0A9Q1M422"/>
<name>A0A9Q1M422_9SOLA</name>
<evidence type="ECO:0000313" key="8">
    <source>
        <dbReference type="EMBL" id="KAJ8551340.1"/>
    </source>
</evidence>
<evidence type="ECO:0000256" key="4">
    <source>
        <dbReference type="ARBA" id="ARBA00023295"/>
    </source>
</evidence>
<dbReference type="GO" id="GO:0004553">
    <property type="term" value="F:hydrolase activity, hydrolyzing O-glycosyl compounds"/>
    <property type="evidence" value="ECO:0007669"/>
    <property type="project" value="InterPro"/>
</dbReference>
<dbReference type="Pfam" id="PF00332">
    <property type="entry name" value="Glyco_hydro_17"/>
    <property type="match status" value="1"/>
</dbReference>
<evidence type="ECO:0000256" key="6">
    <source>
        <dbReference type="RuleBase" id="RU004336"/>
    </source>
</evidence>
<keyword evidence="7" id="KW-0732">Signal</keyword>
<protein>
    <submittedName>
        <fullName evidence="8">Uncharacterized protein</fullName>
    </submittedName>
</protein>
<evidence type="ECO:0000256" key="2">
    <source>
        <dbReference type="ARBA" id="ARBA00022801"/>
    </source>
</evidence>
<dbReference type="OrthoDB" id="941679at2759"/>
<comment type="similarity">
    <text evidence="1 5">Belongs to the glycosyl hydrolase 17 family.</text>
</comment>
<feature type="chain" id="PRO_5040510211" evidence="7">
    <location>
        <begin position="19"/>
        <end position="379"/>
    </location>
</feature>